<proteinExistence type="predicted"/>
<sequence>MQVSYYNTPAAMYRHQQAVAAATQPQFHSGSPMHSWYPGYHPQGGQGAPATTYCMQEEQQMWHHPAHHPAHMYHQEFNEFVHGGAAIPQLQQITGETHDSQLPSPPITVSGSEMSSPGTGGNISPANTQNRPTPARSPYEWIKKTSYQTQPNPGKTRTKDKYRVVYTDHQRLELEKEFNFNNKYITIRRKCELSANLGLSERQIKIWFQNRRAKERKLLKKRFEEVKKENPDDKSQLQELQHRLQNHQQNQHGMNIQQSFLTSTVPML</sequence>
<keyword evidence="1" id="KW-0371">Homeobox</keyword>
<comment type="caution">
    <text evidence="1">The sequence shown here is derived from an EMBL/GenBank/DDBJ whole genome shotgun (WGS) entry which is preliminary data.</text>
</comment>
<evidence type="ECO:0000313" key="1">
    <source>
        <dbReference type="EMBL" id="KAI4462515.1"/>
    </source>
</evidence>
<evidence type="ECO:0000313" key="2">
    <source>
        <dbReference type="Proteomes" id="UP001056778"/>
    </source>
</evidence>
<keyword evidence="1" id="KW-0238">DNA-binding</keyword>
<dbReference type="EMBL" id="CM043018">
    <property type="protein sequence ID" value="KAI4462515.1"/>
    <property type="molecule type" value="Genomic_DNA"/>
</dbReference>
<organism evidence="1 2">
    <name type="scientific">Holotrichia oblita</name>
    <name type="common">Chafer beetle</name>
    <dbReference type="NCBI Taxonomy" id="644536"/>
    <lineage>
        <taxon>Eukaryota</taxon>
        <taxon>Metazoa</taxon>
        <taxon>Ecdysozoa</taxon>
        <taxon>Arthropoda</taxon>
        <taxon>Hexapoda</taxon>
        <taxon>Insecta</taxon>
        <taxon>Pterygota</taxon>
        <taxon>Neoptera</taxon>
        <taxon>Endopterygota</taxon>
        <taxon>Coleoptera</taxon>
        <taxon>Polyphaga</taxon>
        <taxon>Scarabaeiformia</taxon>
        <taxon>Scarabaeidae</taxon>
        <taxon>Melolonthinae</taxon>
        <taxon>Holotrichia</taxon>
    </lineage>
</organism>
<accession>A0ACB9T6R5</accession>
<keyword evidence="2" id="KW-1185">Reference proteome</keyword>
<dbReference type="Proteomes" id="UP001056778">
    <property type="component" value="Chromosome 4"/>
</dbReference>
<name>A0ACB9T6R5_HOLOL</name>
<gene>
    <name evidence="1" type="ORF">MML48_4g00002573</name>
</gene>
<reference evidence="1" key="1">
    <citation type="submission" date="2022-04" db="EMBL/GenBank/DDBJ databases">
        <title>Chromosome-scale genome assembly of Holotrichia oblita Faldermann.</title>
        <authorList>
            <person name="Rongchong L."/>
        </authorList>
    </citation>
    <scope>NUCLEOTIDE SEQUENCE</scope>
    <source>
        <strain evidence="1">81SQS9</strain>
    </source>
</reference>
<protein>
    <submittedName>
        <fullName evidence="1">Homeobox protein cdx</fullName>
    </submittedName>
</protein>